<proteinExistence type="inferred from homology"/>
<feature type="region of interest" description="Disordered" evidence="7">
    <location>
        <begin position="1"/>
        <end position="60"/>
    </location>
</feature>
<dbReference type="PROSITE" id="PS50049">
    <property type="entry name" value="THD_2"/>
    <property type="match status" value="1"/>
</dbReference>
<evidence type="ECO:0000256" key="2">
    <source>
        <dbReference type="ARBA" id="ARBA00008670"/>
    </source>
</evidence>
<dbReference type="PROSITE" id="PS00251">
    <property type="entry name" value="THD_1"/>
    <property type="match status" value="1"/>
</dbReference>
<evidence type="ECO:0000259" key="8">
    <source>
        <dbReference type="PROSITE" id="PS50049"/>
    </source>
</evidence>
<feature type="compositionally biased region" description="Basic residues" evidence="7">
    <location>
        <begin position="216"/>
        <end position="229"/>
    </location>
</feature>
<dbReference type="InterPro" id="IPR051748">
    <property type="entry name" value="TNF_Ligand_Superfamily"/>
</dbReference>
<feature type="region of interest" description="Disordered" evidence="7">
    <location>
        <begin position="216"/>
        <end position="244"/>
    </location>
</feature>
<dbReference type="Proteomes" id="UP001353858">
    <property type="component" value="Unassembled WGS sequence"/>
</dbReference>
<feature type="domain" description="THD" evidence="8">
    <location>
        <begin position="555"/>
        <end position="704"/>
    </location>
</feature>
<evidence type="ECO:0000313" key="9">
    <source>
        <dbReference type="EMBL" id="KAK4871792.1"/>
    </source>
</evidence>
<keyword evidence="3" id="KW-0202">Cytokine</keyword>
<dbReference type="PANTHER" id="PTHR15151:SF24">
    <property type="entry name" value="A PROLIFERATION-INDUCING LIGAND-LIKE PROTEIN-RELATED"/>
    <property type="match status" value="1"/>
</dbReference>
<evidence type="ECO:0000256" key="6">
    <source>
        <dbReference type="ARBA" id="ARBA00023180"/>
    </source>
</evidence>
<dbReference type="GO" id="GO:0006955">
    <property type="term" value="P:immune response"/>
    <property type="evidence" value="ECO:0007669"/>
    <property type="project" value="InterPro"/>
</dbReference>
<evidence type="ECO:0000256" key="7">
    <source>
        <dbReference type="SAM" id="MobiDB-lite"/>
    </source>
</evidence>
<keyword evidence="5" id="KW-1015">Disulfide bond</keyword>
<feature type="region of interest" description="Disordered" evidence="7">
    <location>
        <begin position="429"/>
        <end position="449"/>
    </location>
</feature>
<feature type="compositionally biased region" description="Polar residues" evidence="7">
    <location>
        <begin position="432"/>
        <end position="444"/>
    </location>
</feature>
<comment type="caution">
    <text evidence="9">The sequence shown here is derived from an EMBL/GenBank/DDBJ whole genome shotgun (WGS) entry which is preliminary data.</text>
</comment>
<dbReference type="EMBL" id="JARPUR010000008">
    <property type="protein sequence ID" value="KAK4871792.1"/>
    <property type="molecule type" value="Genomic_DNA"/>
</dbReference>
<reference evidence="10" key="1">
    <citation type="submission" date="2023-01" db="EMBL/GenBank/DDBJ databases">
        <title>Key to firefly adult light organ development and bioluminescence: homeobox transcription factors regulate luciferase expression and transportation to peroxisome.</title>
        <authorList>
            <person name="Fu X."/>
        </authorList>
    </citation>
    <scope>NUCLEOTIDE SEQUENCE [LARGE SCALE GENOMIC DNA]</scope>
</reference>
<dbReference type="Gene3D" id="2.60.120.40">
    <property type="match status" value="1"/>
</dbReference>
<sequence length="710" mass="80251">MLMDVNDLSSGLGPGQGPSRSPHVLPKDGESGGAPHSFGATRQGANMEMDGAGGALKSTTTNSEKRVLPRFWIVKKEDGDFFKESPFVIHKQIFGYIGEPKLIRKVADIYKDVASQLIPLVKELVQQELKAAKSTVTSPLEIKTPTKQTRNALPSLPVELQVEDSSVTTITTCATVHTPSLMEGIESSKKRALPVSPTDSITSEVIDAEFINPNTRRQKKGWPKGKPRKSSVSPSSHNNKNLAIFVSPTPSERVKIDKYYNWLSQDQVALILLISSLILSVFAIYKVKNMQETVDYLRWDVDQLKSGLLDTGLMDDIRKFENEEVYPDDTEESNTRKWLNNDGDDLDSDYDLNYDDQNFATVVVDDYNDSSPDHVDIFDLIKGGNLTKIGKELNRSKRDVSAGNVPVNSESYADVKRRNMTEIRRRLHQKTAPISSSENGITSTESRDLNSPIKVVQGLKHYNQLQNENFASTDTPAVLSRRSRVYHAEDKSKAFRRIIRKPRLKSNTQWETIESESTMPEVTVHPDHRRRNRHKVKNNLETFDERPRGRMRLLPAIQFSGDTSKYVFGQHTNYNGNGHLRHLNPTYVDWIANDWVKSINMDQYFQMQDGNLKIKETGLYFVYSQIFYLDEHDTNGYRVYKNKDVILQCTTMTHSVEIVIKGNTCYTAGLEVLNEGDVLSVQDLGTGRCSIFEPGKSFFGLIKMADIKIK</sequence>
<feature type="compositionally biased region" description="Polar residues" evidence="7">
    <location>
        <begin position="230"/>
        <end position="241"/>
    </location>
</feature>
<evidence type="ECO:0000256" key="5">
    <source>
        <dbReference type="ARBA" id="ARBA00023157"/>
    </source>
</evidence>
<dbReference type="InterPro" id="IPR008983">
    <property type="entry name" value="Tumour_necrosis_fac-like_dom"/>
</dbReference>
<dbReference type="GO" id="GO:0005615">
    <property type="term" value="C:extracellular space"/>
    <property type="evidence" value="ECO:0007669"/>
    <property type="project" value="UniProtKB-KW"/>
</dbReference>
<gene>
    <name evidence="9" type="ORF">RN001_015916</name>
</gene>
<evidence type="ECO:0000313" key="10">
    <source>
        <dbReference type="Proteomes" id="UP001353858"/>
    </source>
</evidence>
<dbReference type="Pfam" id="PF00229">
    <property type="entry name" value="TNF"/>
    <property type="match status" value="1"/>
</dbReference>
<comment type="similarity">
    <text evidence="2">Belongs to the tumor necrosis factor family.</text>
</comment>
<dbReference type="SUPFAM" id="SSF49842">
    <property type="entry name" value="TNF-like"/>
    <property type="match status" value="1"/>
</dbReference>
<dbReference type="InterPro" id="IPR006052">
    <property type="entry name" value="TNF_dom"/>
</dbReference>
<dbReference type="GO" id="GO:0005125">
    <property type="term" value="F:cytokine activity"/>
    <property type="evidence" value="ECO:0007669"/>
    <property type="project" value="UniProtKB-KW"/>
</dbReference>
<keyword evidence="4" id="KW-0964">Secreted</keyword>
<organism evidence="9 10">
    <name type="scientific">Aquatica leii</name>
    <dbReference type="NCBI Taxonomy" id="1421715"/>
    <lineage>
        <taxon>Eukaryota</taxon>
        <taxon>Metazoa</taxon>
        <taxon>Ecdysozoa</taxon>
        <taxon>Arthropoda</taxon>
        <taxon>Hexapoda</taxon>
        <taxon>Insecta</taxon>
        <taxon>Pterygota</taxon>
        <taxon>Neoptera</taxon>
        <taxon>Endopterygota</taxon>
        <taxon>Coleoptera</taxon>
        <taxon>Polyphaga</taxon>
        <taxon>Elateriformia</taxon>
        <taxon>Elateroidea</taxon>
        <taxon>Lampyridae</taxon>
        <taxon>Luciolinae</taxon>
        <taxon>Aquatica</taxon>
    </lineage>
</organism>
<dbReference type="AlphaFoldDB" id="A0AAN7PNL0"/>
<dbReference type="InterPro" id="IPR021184">
    <property type="entry name" value="TNF_CS"/>
</dbReference>
<dbReference type="GO" id="GO:0005164">
    <property type="term" value="F:tumor necrosis factor receptor binding"/>
    <property type="evidence" value="ECO:0007669"/>
    <property type="project" value="InterPro"/>
</dbReference>
<accession>A0AAN7PNL0</accession>
<dbReference type="PANTHER" id="PTHR15151">
    <property type="entry name" value="PROTEIN EIGER"/>
    <property type="match status" value="1"/>
</dbReference>
<protein>
    <recommendedName>
        <fullName evidence="8">THD domain-containing protein</fullName>
    </recommendedName>
</protein>
<evidence type="ECO:0000256" key="1">
    <source>
        <dbReference type="ARBA" id="ARBA00004613"/>
    </source>
</evidence>
<dbReference type="GO" id="GO:0016020">
    <property type="term" value="C:membrane"/>
    <property type="evidence" value="ECO:0007669"/>
    <property type="project" value="InterPro"/>
</dbReference>
<name>A0AAN7PNL0_9COLE</name>
<evidence type="ECO:0000256" key="3">
    <source>
        <dbReference type="ARBA" id="ARBA00022514"/>
    </source>
</evidence>
<keyword evidence="6" id="KW-0325">Glycoprotein</keyword>
<evidence type="ECO:0000256" key="4">
    <source>
        <dbReference type="ARBA" id="ARBA00022525"/>
    </source>
</evidence>
<comment type="subcellular location">
    <subcellularLocation>
        <location evidence="1">Secreted</location>
    </subcellularLocation>
</comment>
<keyword evidence="10" id="KW-1185">Reference proteome</keyword>